<dbReference type="GO" id="GO:0005525">
    <property type="term" value="F:GTP binding"/>
    <property type="evidence" value="ECO:0007669"/>
    <property type="project" value="InterPro"/>
</dbReference>
<dbReference type="SUPFAM" id="SSF52540">
    <property type="entry name" value="P-loop containing nucleoside triphosphate hydrolases"/>
    <property type="match status" value="1"/>
</dbReference>
<reference evidence="4 5" key="1">
    <citation type="journal article" date="2013" name="J. Biotechnol.">
        <title>Establishment and interpretation of the genome sequence of the phytopathogenic fungus Rhizoctonia solani AG1-IB isolate 7/3/14.</title>
        <authorList>
            <person name="Wibberg D.W."/>
            <person name="Jelonek L.J."/>
            <person name="Rupp O.R."/>
            <person name="Hennig M.H."/>
            <person name="Eikmeyer F.E."/>
            <person name="Goesmann A.G."/>
            <person name="Hartmann A.H."/>
            <person name="Borriss R.B."/>
            <person name="Grosch R.G."/>
            <person name="Puehler A.P."/>
            <person name="Schlueter A.S."/>
        </authorList>
    </citation>
    <scope>NUCLEOTIDE SEQUENCE [LARGE SCALE GENOMIC DNA]</scope>
    <source>
        <strain evidence="5">AG1-IB / isolate 7/3/14</strain>
    </source>
</reference>
<gene>
    <name evidence="4" type="ORF">BN14_09470</name>
</gene>
<dbReference type="Gene3D" id="3.40.50.300">
    <property type="entry name" value="P-loop containing nucleotide triphosphate hydrolases"/>
    <property type="match status" value="1"/>
</dbReference>
<dbReference type="Proteomes" id="UP000012065">
    <property type="component" value="Unassembled WGS sequence"/>
</dbReference>
<proteinExistence type="predicted"/>
<evidence type="ECO:0000313" key="4">
    <source>
        <dbReference type="EMBL" id="CCO35352.1"/>
    </source>
</evidence>
<evidence type="ECO:0000256" key="1">
    <source>
        <dbReference type="ARBA" id="ARBA00022741"/>
    </source>
</evidence>
<dbReference type="EMBL" id="CAOJ01014484">
    <property type="protein sequence ID" value="CCO35352.1"/>
    <property type="molecule type" value="Genomic_DNA"/>
</dbReference>
<dbReference type="InterPro" id="IPR006703">
    <property type="entry name" value="G_AIG1"/>
</dbReference>
<evidence type="ECO:0000313" key="5">
    <source>
        <dbReference type="Proteomes" id="UP000012065"/>
    </source>
</evidence>
<keyword evidence="1" id="KW-0547">Nucleotide-binding</keyword>
<dbReference type="Pfam" id="PF04548">
    <property type="entry name" value="AIG1"/>
    <property type="match status" value="1"/>
</dbReference>
<feature type="domain" description="AIG1-type G" evidence="3">
    <location>
        <begin position="191"/>
        <end position="309"/>
    </location>
</feature>
<dbReference type="AlphaFoldDB" id="M5CG20"/>
<evidence type="ECO:0000256" key="2">
    <source>
        <dbReference type="SAM" id="Coils"/>
    </source>
</evidence>
<comment type="caution">
    <text evidence="4">The sequence shown here is derived from an EMBL/GenBank/DDBJ whole genome shotgun (WGS) entry which is preliminary data.</text>
</comment>
<dbReference type="InterPro" id="IPR027417">
    <property type="entry name" value="P-loop_NTPase"/>
</dbReference>
<keyword evidence="2" id="KW-0175">Coiled coil</keyword>
<name>M5CG20_THACB</name>
<feature type="coiled-coil region" evidence="2">
    <location>
        <begin position="398"/>
        <end position="429"/>
    </location>
</feature>
<organism evidence="4 5">
    <name type="scientific">Thanatephorus cucumeris (strain AG1-IB / isolate 7/3/14)</name>
    <name type="common">Lettuce bottom rot fungus</name>
    <name type="synonym">Rhizoctonia solani</name>
    <dbReference type="NCBI Taxonomy" id="1108050"/>
    <lineage>
        <taxon>Eukaryota</taxon>
        <taxon>Fungi</taxon>
        <taxon>Dikarya</taxon>
        <taxon>Basidiomycota</taxon>
        <taxon>Agaricomycotina</taxon>
        <taxon>Agaricomycetes</taxon>
        <taxon>Cantharellales</taxon>
        <taxon>Ceratobasidiaceae</taxon>
        <taxon>Rhizoctonia</taxon>
        <taxon>Rhizoctonia solani AG-1</taxon>
    </lineage>
</organism>
<evidence type="ECO:0000259" key="3">
    <source>
        <dbReference type="Pfam" id="PF04548"/>
    </source>
</evidence>
<protein>
    <recommendedName>
        <fullName evidence="3">AIG1-type G domain-containing protein</fullName>
    </recommendedName>
</protein>
<dbReference type="HOGENOM" id="CLU_020040_0_0_1"/>
<feature type="coiled-coil region" evidence="2">
    <location>
        <begin position="4"/>
        <end position="45"/>
    </location>
</feature>
<accession>M5CG20</accession>
<dbReference type="PANTHER" id="PTHR32046">
    <property type="entry name" value="G DOMAIN-CONTAINING PROTEIN"/>
    <property type="match status" value="1"/>
</dbReference>
<sequence length="549" mass="61836">MEQITRAAVKYQKLRESLVDLRRQRNEKKRLVHKITDEAELAENNNMIARMQTGIDGARESLKTQDNDIAQKRANILILVKSLDKKSLGVTFAQYTRSSLKAFRNCKSHQSALQCPLYIDARIDYLEKCARILEPDNSVGSSSVLPGLTAMKSVIGPLKLKKRLTILLVGYGPFELEDENNEGVESGLKKQQSQTNHSTLYSVTCPDGTEIQILDTPGLADTRGVQQDEQHKANINRAIQESVTTIDAVLIMANGTTERIPAATHYTLCTLASLFPHSIVDNIAFVFTHCDSFTQNLNMASLPDVLKKSKYWTLENPLAYHKNYQRELKAAGSENTLSEGRKRLESIYQKTASTLNEWLAWIDVRCPQPTHEINQLYQTMLNIEGQIEAAISLMTRLAETEEQRLQVARRAIQEELDRTQLALDEAQLRVNRLIDGYNNQSLNKDFAGHINSTIQMLELRLKELISKPGTKTEQDIVRSAIQNFRSKLDVIEKSQERKSGEINQVTELDVDTTGRELNQGVKFDIEDIGGGLNQGTKFDIDDAGRGLNH</sequence>